<reference evidence="2 3" key="1">
    <citation type="journal article" date="2023" name="Plants (Basel)">
        <title>Bridging the Gap: Combining Genomics and Transcriptomics Approaches to Understand Stylosanthes scabra, an Orphan Legume from the Brazilian Caatinga.</title>
        <authorList>
            <person name="Ferreira-Neto J.R.C."/>
            <person name="da Silva M.D."/>
            <person name="Binneck E."/>
            <person name="de Melo N.F."/>
            <person name="da Silva R.H."/>
            <person name="de Melo A.L.T.M."/>
            <person name="Pandolfi V."/>
            <person name="Bustamante F.O."/>
            <person name="Brasileiro-Vidal A.C."/>
            <person name="Benko-Iseppon A.M."/>
        </authorList>
    </citation>
    <scope>NUCLEOTIDE SEQUENCE [LARGE SCALE GENOMIC DNA]</scope>
    <source>
        <tissue evidence="2">Leaves</tissue>
    </source>
</reference>
<dbReference type="Proteomes" id="UP001341840">
    <property type="component" value="Unassembled WGS sequence"/>
</dbReference>
<keyword evidence="3" id="KW-1185">Reference proteome</keyword>
<feature type="region of interest" description="Disordered" evidence="1">
    <location>
        <begin position="71"/>
        <end position="101"/>
    </location>
</feature>
<evidence type="ECO:0000313" key="2">
    <source>
        <dbReference type="EMBL" id="MED6165258.1"/>
    </source>
</evidence>
<organism evidence="2 3">
    <name type="scientific">Stylosanthes scabra</name>
    <dbReference type="NCBI Taxonomy" id="79078"/>
    <lineage>
        <taxon>Eukaryota</taxon>
        <taxon>Viridiplantae</taxon>
        <taxon>Streptophyta</taxon>
        <taxon>Embryophyta</taxon>
        <taxon>Tracheophyta</taxon>
        <taxon>Spermatophyta</taxon>
        <taxon>Magnoliopsida</taxon>
        <taxon>eudicotyledons</taxon>
        <taxon>Gunneridae</taxon>
        <taxon>Pentapetalae</taxon>
        <taxon>rosids</taxon>
        <taxon>fabids</taxon>
        <taxon>Fabales</taxon>
        <taxon>Fabaceae</taxon>
        <taxon>Papilionoideae</taxon>
        <taxon>50 kb inversion clade</taxon>
        <taxon>dalbergioids sensu lato</taxon>
        <taxon>Dalbergieae</taxon>
        <taxon>Pterocarpus clade</taxon>
        <taxon>Stylosanthes</taxon>
    </lineage>
</organism>
<feature type="compositionally biased region" description="Polar residues" evidence="1">
    <location>
        <begin position="80"/>
        <end position="97"/>
    </location>
</feature>
<protein>
    <submittedName>
        <fullName evidence="2">Uncharacterized protein</fullName>
    </submittedName>
</protein>
<comment type="caution">
    <text evidence="2">The sequence shown here is derived from an EMBL/GenBank/DDBJ whole genome shotgun (WGS) entry which is preliminary data.</text>
</comment>
<accession>A0ABU6V085</accession>
<sequence length="148" mass="17011">MGSGIIYCDIEKHEKYEDTDERADSDLAIVKTQRYHFDDEPFIRPLHSIRFDPDRPYELSIESLLGLTCGYPSKKKDLTPQASGPSRRASPTLQYSPLSPVVRCESPSSASRMVLMNDNHYGIEDKHRRIQDIISKANNKTRRRVCKL</sequence>
<gene>
    <name evidence="2" type="ORF">PIB30_097855</name>
</gene>
<name>A0ABU6V085_9FABA</name>
<evidence type="ECO:0000313" key="3">
    <source>
        <dbReference type="Proteomes" id="UP001341840"/>
    </source>
</evidence>
<dbReference type="EMBL" id="JASCZI010123271">
    <property type="protein sequence ID" value="MED6165258.1"/>
    <property type="molecule type" value="Genomic_DNA"/>
</dbReference>
<evidence type="ECO:0000256" key="1">
    <source>
        <dbReference type="SAM" id="MobiDB-lite"/>
    </source>
</evidence>
<proteinExistence type="predicted"/>